<dbReference type="Pfam" id="PF10354">
    <property type="entry name" value="BMT5-like"/>
    <property type="match status" value="1"/>
</dbReference>
<feature type="domain" description="C2H2-type" evidence="3">
    <location>
        <begin position="369"/>
        <end position="399"/>
    </location>
</feature>
<feature type="compositionally biased region" description="Low complexity" evidence="2">
    <location>
        <begin position="281"/>
        <end position="300"/>
    </location>
</feature>
<dbReference type="RefSeq" id="XP_016609474.1">
    <property type="nucleotide sequence ID" value="XM_016751514.1"/>
</dbReference>
<reference evidence="4 5" key="1">
    <citation type="submission" date="2009-08" db="EMBL/GenBank/DDBJ databases">
        <title>The Genome Sequence of Spizellomyces punctatus strain DAOM BR117.</title>
        <authorList>
            <consortium name="The Broad Institute Genome Sequencing Platform"/>
            <person name="Russ C."/>
            <person name="Cuomo C."/>
            <person name="Shea T."/>
            <person name="Young S.K."/>
            <person name="Zeng Q."/>
            <person name="Koehrsen M."/>
            <person name="Haas B."/>
            <person name="Borodovsky M."/>
            <person name="Guigo R."/>
            <person name="Alvarado L."/>
            <person name="Berlin A."/>
            <person name="Bochicchio J."/>
            <person name="Borenstein D."/>
            <person name="Chapman S."/>
            <person name="Chen Z."/>
            <person name="Engels R."/>
            <person name="Freedman E."/>
            <person name="Gellesch M."/>
            <person name="Goldberg J."/>
            <person name="Griggs A."/>
            <person name="Gujja S."/>
            <person name="Heiman D."/>
            <person name="Hepburn T."/>
            <person name="Howarth C."/>
            <person name="Jen D."/>
            <person name="Larson L."/>
            <person name="Lewis B."/>
            <person name="Mehta T."/>
            <person name="Park D."/>
            <person name="Pearson M."/>
            <person name="Roberts A."/>
            <person name="Saif S."/>
            <person name="Shenoy N."/>
            <person name="Sisk P."/>
            <person name="Stolte C."/>
            <person name="Sykes S."/>
            <person name="Thomson T."/>
            <person name="Walk T."/>
            <person name="White J."/>
            <person name="Yandava C."/>
            <person name="Burger G."/>
            <person name="Gray M.W."/>
            <person name="Holland P.W.H."/>
            <person name="King N."/>
            <person name="Lang F.B.F."/>
            <person name="Roger A.J."/>
            <person name="Ruiz-Trillo I."/>
            <person name="Lander E."/>
            <person name="Nusbaum C."/>
        </authorList>
    </citation>
    <scope>NUCLEOTIDE SEQUENCE [LARGE SCALE GENOMIC DNA]</scope>
    <source>
        <strain evidence="4 5">DAOM BR117</strain>
    </source>
</reference>
<dbReference type="VEuPathDB" id="FungiDB:SPPG_03240"/>
<dbReference type="Gene3D" id="3.30.160.60">
    <property type="entry name" value="Classic Zinc Finger"/>
    <property type="match status" value="1"/>
</dbReference>
<proteinExistence type="predicted"/>
<dbReference type="OMA" id="FHQVTLH"/>
<dbReference type="GO" id="GO:0005737">
    <property type="term" value="C:cytoplasm"/>
    <property type="evidence" value="ECO:0007669"/>
    <property type="project" value="TreeGrafter"/>
</dbReference>
<dbReference type="EMBL" id="KQ257454">
    <property type="protein sequence ID" value="KND01435.1"/>
    <property type="molecule type" value="Genomic_DNA"/>
</dbReference>
<dbReference type="PROSITE" id="PS00028">
    <property type="entry name" value="ZINC_FINGER_C2H2_1"/>
    <property type="match status" value="2"/>
</dbReference>
<keyword evidence="1" id="KW-0862">Zinc</keyword>
<dbReference type="GeneID" id="27686772"/>
<evidence type="ECO:0000313" key="4">
    <source>
        <dbReference type="EMBL" id="KND01435.1"/>
    </source>
</evidence>
<accession>A0A0L0HKK7</accession>
<dbReference type="AlphaFoldDB" id="A0A0L0HKK7"/>
<dbReference type="GO" id="GO:0070042">
    <property type="term" value="F:rRNA (uridine-N3-)-methyltransferase activity"/>
    <property type="evidence" value="ECO:0007669"/>
    <property type="project" value="InterPro"/>
</dbReference>
<evidence type="ECO:0000313" key="5">
    <source>
        <dbReference type="Proteomes" id="UP000053201"/>
    </source>
</evidence>
<evidence type="ECO:0000256" key="1">
    <source>
        <dbReference type="PROSITE-ProRule" id="PRU00042"/>
    </source>
</evidence>
<organism evidence="4 5">
    <name type="scientific">Spizellomyces punctatus (strain DAOM BR117)</name>
    <dbReference type="NCBI Taxonomy" id="645134"/>
    <lineage>
        <taxon>Eukaryota</taxon>
        <taxon>Fungi</taxon>
        <taxon>Fungi incertae sedis</taxon>
        <taxon>Chytridiomycota</taxon>
        <taxon>Chytridiomycota incertae sedis</taxon>
        <taxon>Chytridiomycetes</taxon>
        <taxon>Spizellomycetales</taxon>
        <taxon>Spizellomycetaceae</taxon>
        <taxon>Spizellomyces</taxon>
    </lineage>
</organism>
<keyword evidence="5" id="KW-1185">Reference proteome</keyword>
<dbReference type="SMART" id="SM00355">
    <property type="entry name" value="ZnF_C2H2"/>
    <property type="match status" value="2"/>
</dbReference>
<dbReference type="Proteomes" id="UP000053201">
    <property type="component" value="Unassembled WGS sequence"/>
</dbReference>
<dbReference type="PANTHER" id="PTHR11538">
    <property type="entry name" value="PHENYLALANYL-TRNA SYNTHETASE"/>
    <property type="match status" value="1"/>
</dbReference>
<dbReference type="eggNOG" id="KOG4174">
    <property type="taxonomic scope" value="Eukaryota"/>
</dbReference>
<name>A0A0L0HKK7_SPIPD</name>
<protein>
    <recommendedName>
        <fullName evidence="3">C2H2-type domain-containing protein</fullName>
    </recommendedName>
</protein>
<dbReference type="STRING" id="645134.A0A0L0HKK7"/>
<evidence type="ECO:0000256" key="2">
    <source>
        <dbReference type="SAM" id="MobiDB-lite"/>
    </source>
</evidence>
<dbReference type="PANTHER" id="PTHR11538:SF26">
    <property type="entry name" value="FERREDOXIN-FOLD ANTICODON-BINDING DOMAIN-CONTAINING PROTEIN 1"/>
    <property type="match status" value="1"/>
</dbReference>
<keyword evidence="1" id="KW-0863">Zinc-finger</keyword>
<dbReference type="InterPro" id="IPR013087">
    <property type="entry name" value="Znf_C2H2_type"/>
</dbReference>
<dbReference type="PROSITE" id="PS50157">
    <property type="entry name" value="ZINC_FINGER_C2H2_2"/>
    <property type="match status" value="2"/>
</dbReference>
<dbReference type="GO" id="GO:0008270">
    <property type="term" value="F:zinc ion binding"/>
    <property type="evidence" value="ECO:0007669"/>
    <property type="project" value="UniProtKB-KW"/>
</dbReference>
<dbReference type="InterPro" id="IPR019446">
    <property type="entry name" value="BMT5-like"/>
</dbReference>
<dbReference type="GO" id="GO:0070475">
    <property type="term" value="P:rRNA base methylation"/>
    <property type="evidence" value="ECO:0007669"/>
    <property type="project" value="InterPro"/>
</dbReference>
<feature type="region of interest" description="Disordered" evidence="2">
    <location>
        <begin position="278"/>
        <end position="300"/>
    </location>
</feature>
<dbReference type="InParanoid" id="A0A0L0HKK7"/>
<keyword evidence="1" id="KW-0479">Metal-binding</keyword>
<evidence type="ECO:0000259" key="3">
    <source>
        <dbReference type="PROSITE" id="PS50157"/>
    </source>
</evidence>
<sequence length="507" mass="56315">MVVTTAAQRDLEPFQVLILGDGNFSFSLALCRILWSRPSDLLITHENLHVGHAYLGLPTTSGRKIQITTTSFDDRQELYKKYPESKEILAALESERFAAEVTVLHRINAWELRDHFGDQNKFDAVVWNHPHLGTEDFRLHRFLMAHFFSSVASVLKPKHSCVCVSLVEGQETRWDLVAQAARSALGLTQVAAFDENLWPGYVVKRNKHGGSFKNTHTKQHTGSEMKSHLFRFALGEPEVIWRGLESTDIDLDLLPGVTTGAPDDDSSITDFTVASEGLTRSAGASPDSRSSKSSPVSSLSFSESQTSLPLLLTKPTRKARLRASIPSDLVCPHCGKQLATARGWTQHVHMVHTLQKFGSDWKPDRTKHLSCPHPSCSKSFADAESLWQHEINKHTTVTSDELPTAVDQLKGSGPSSECAGDDYDYIPCDVCGQAVVKRDWGMKLHLETLKPAVGLDMRCPLCETDGQGRGTVGFIESRALFQHYKFCRSKRSKPSLAVENRNDGHTT</sequence>
<dbReference type="OrthoDB" id="273345at2759"/>
<feature type="domain" description="C2H2-type" evidence="3">
    <location>
        <begin position="329"/>
        <end position="357"/>
    </location>
</feature>
<gene>
    <name evidence="4" type="ORF">SPPG_03240</name>
</gene>